<reference evidence="2 3" key="1">
    <citation type="journal article" date="2018" name="Nat. Ecol. Evol.">
        <title>Pezizomycetes genomes reveal the molecular basis of ectomycorrhizal truffle lifestyle.</title>
        <authorList>
            <person name="Murat C."/>
            <person name="Payen T."/>
            <person name="Noel B."/>
            <person name="Kuo A."/>
            <person name="Morin E."/>
            <person name="Chen J."/>
            <person name="Kohler A."/>
            <person name="Krizsan K."/>
            <person name="Balestrini R."/>
            <person name="Da Silva C."/>
            <person name="Montanini B."/>
            <person name="Hainaut M."/>
            <person name="Levati E."/>
            <person name="Barry K.W."/>
            <person name="Belfiori B."/>
            <person name="Cichocki N."/>
            <person name="Clum A."/>
            <person name="Dockter R.B."/>
            <person name="Fauchery L."/>
            <person name="Guy J."/>
            <person name="Iotti M."/>
            <person name="Le Tacon F."/>
            <person name="Lindquist E.A."/>
            <person name="Lipzen A."/>
            <person name="Malagnac F."/>
            <person name="Mello A."/>
            <person name="Molinier V."/>
            <person name="Miyauchi S."/>
            <person name="Poulain J."/>
            <person name="Riccioni C."/>
            <person name="Rubini A."/>
            <person name="Sitrit Y."/>
            <person name="Splivallo R."/>
            <person name="Traeger S."/>
            <person name="Wang M."/>
            <person name="Zifcakova L."/>
            <person name="Wipf D."/>
            <person name="Zambonelli A."/>
            <person name="Paolocci F."/>
            <person name="Nowrousian M."/>
            <person name="Ottonello S."/>
            <person name="Baldrian P."/>
            <person name="Spatafora J.W."/>
            <person name="Henrissat B."/>
            <person name="Nagy L.G."/>
            <person name="Aury J.M."/>
            <person name="Wincker P."/>
            <person name="Grigoriev I.V."/>
            <person name="Bonfante P."/>
            <person name="Martin F.M."/>
        </authorList>
    </citation>
    <scope>NUCLEOTIDE SEQUENCE [LARGE SCALE GENOMIC DNA]</scope>
    <source>
        <strain evidence="2 3">CCBAS932</strain>
    </source>
</reference>
<evidence type="ECO:0000313" key="3">
    <source>
        <dbReference type="Proteomes" id="UP000277580"/>
    </source>
</evidence>
<feature type="compositionally biased region" description="Basic and acidic residues" evidence="1">
    <location>
        <begin position="1078"/>
        <end position="1098"/>
    </location>
</feature>
<protein>
    <submittedName>
        <fullName evidence="2">Uncharacterized protein</fullName>
    </submittedName>
</protein>
<feature type="region of interest" description="Disordered" evidence="1">
    <location>
        <begin position="42"/>
        <end position="225"/>
    </location>
</feature>
<name>A0A3N4KCP5_9PEZI</name>
<feature type="region of interest" description="Disordered" evidence="1">
    <location>
        <begin position="751"/>
        <end position="773"/>
    </location>
</feature>
<gene>
    <name evidence="2" type="ORF">P167DRAFT_550037</name>
</gene>
<dbReference type="Proteomes" id="UP000277580">
    <property type="component" value="Unassembled WGS sequence"/>
</dbReference>
<keyword evidence="3" id="KW-1185">Reference proteome</keyword>
<feature type="compositionally biased region" description="Acidic residues" evidence="1">
    <location>
        <begin position="142"/>
        <end position="177"/>
    </location>
</feature>
<sequence>MFPRGRRPPTTPGEVPLHRLQRQRGAGRKPAELAIPFVIVGGHGSPVTRRTPSPPPDWPSDMEDLEPRTLVVEPTLRTRDRIPTPHLGGFSRHRSSSAPPSAGAGSRNMYYFDDGETTLVASDQSDEVSSLTLVGESSFSEYDSDDSDNSNDEEYSDDDDDDDEENENDESDNDEETGTYYMESPIQEQYARRERTFEVEVSEEEYFQEEHEEQEEETSVEYVESPEIREEEMVDQSEFDLLMLSAVGARKAKQQDYVQNVIQSPNDSVIEYAEDSDYSMETGVRKMPKGQIKGSQQSVDVGIEESRWQAPVIQRVEQVASGPTPFPGTPPAQENEFIRTNPIPAEDGERFLDSRVYEDSPTPRGNSRWFGRPLEWTPGKNFFEGQEQWASDWEGRALGSPLSCKGNRRVAVEGPKTELQPAAQVKCEDSELTPYASEIEENRENTTIEYGEAELEPYTLEPEVEIRDTAVGHNKNKLEPYTPQPNIDDLEPYTPQPEVNSENITIGHEDDKLEPYTNELKWYEWDRNIVYEGGELMPYTPELRIDRQNTNIIHNEQSLGHPMSAAEMILPQRDVRPSLGHTLSTAMEEKSNSETNEDHYLGYSPVYAPQINEPLVGSEKVNENSLHQLPAAGDSEVGIGYGGGDDNDHMDDDDNDRMYAFGAKISSEHRTTPFEGRKVRRTGSPNVFNMPLPPSEFDSSDERPLLPIISDHTNAIMTLPPPSDLNSGDECLFSPMHTGCITTAHPQALPANNCGRPPRPQLPPPQHTYTMPDYNERNAISQSQRDNSDFSSPPTVGWGTLLPENWSKLPEMVNDYQEGMDQQSSCDGDDEESEDGSRNSIAHAKYPPANIAPDSAVDGTRGSNLNNLDPLLEAEQEQPEVDNSAVEEGEEGEEEEARVNTNRRLFALVDTTVDIPQNSARPQARPSWLKSIPNPAEVLQAKLPTPEYTDLGTSIPAFRSLKENDRKIPLTKPIITKQHRVRKAHSHKSIFGFDDPIVTRYFEDRKKEIRDAAREASAKLEAPWLKRVQIPRPKPWYLMTCIDDVPETFMGHIPKTANYEPISPTPAKINKKRCASWDSRDDNPKKQRVDAGHPDEPLKRHHDMLNKLMKKRKYKSPGIFKSTERFLDGTLVHPIDTSHRLDCFLAVATGKEFCFPAKEQESAWEHCGQEAMFGEYGLVSEMGMGEKARELWAGKSGK</sequence>
<feature type="region of interest" description="Disordered" evidence="1">
    <location>
        <begin position="818"/>
        <end position="902"/>
    </location>
</feature>
<dbReference type="OrthoDB" id="10446779at2759"/>
<feature type="compositionally biased region" description="Low complexity" evidence="1">
    <location>
        <begin position="96"/>
        <end position="107"/>
    </location>
</feature>
<feature type="compositionally biased region" description="Acidic residues" evidence="1">
    <location>
        <begin position="872"/>
        <end position="896"/>
    </location>
</feature>
<feature type="region of interest" description="Disordered" evidence="1">
    <location>
        <begin position="1061"/>
        <end position="1099"/>
    </location>
</feature>
<feature type="region of interest" description="Disordered" evidence="1">
    <location>
        <begin position="672"/>
        <end position="700"/>
    </location>
</feature>
<dbReference type="AlphaFoldDB" id="A0A3N4KCP5"/>
<feature type="compositionally biased region" description="Acidic residues" evidence="1">
    <location>
        <begin position="200"/>
        <end position="219"/>
    </location>
</feature>
<dbReference type="InParanoid" id="A0A3N4KCP5"/>
<feature type="compositionally biased region" description="Polar residues" evidence="1">
    <location>
        <begin position="119"/>
        <end position="132"/>
    </location>
</feature>
<proteinExistence type="predicted"/>
<organism evidence="2 3">
    <name type="scientific">Morchella conica CCBAS932</name>
    <dbReference type="NCBI Taxonomy" id="1392247"/>
    <lineage>
        <taxon>Eukaryota</taxon>
        <taxon>Fungi</taxon>
        <taxon>Dikarya</taxon>
        <taxon>Ascomycota</taxon>
        <taxon>Pezizomycotina</taxon>
        <taxon>Pezizomycetes</taxon>
        <taxon>Pezizales</taxon>
        <taxon>Morchellaceae</taxon>
        <taxon>Morchella</taxon>
    </lineage>
</organism>
<feature type="compositionally biased region" description="Pro residues" evidence="1">
    <location>
        <begin position="757"/>
        <end position="766"/>
    </location>
</feature>
<accession>A0A3N4KCP5</accession>
<dbReference type="EMBL" id="ML119196">
    <property type="protein sequence ID" value="RPB07092.1"/>
    <property type="molecule type" value="Genomic_DNA"/>
</dbReference>
<feature type="region of interest" description="Disordered" evidence="1">
    <location>
        <begin position="1"/>
        <end position="30"/>
    </location>
</feature>
<evidence type="ECO:0000313" key="2">
    <source>
        <dbReference type="EMBL" id="RPB07092.1"/>
    </source>
</evidence>
<evidence type="ECO:0000256" key="1">
    <source>
        <dbReference type="SAM" id="MobiDB-lite"/>
    </source>
</evidence>